<evidence type="ECO:0000256" key="1">
    <source>
        <dbReference type="ARBA" id="ARBA00022679"/>
    </source>
</evidence>
<feature type="transmembrane region" description="Helical" evidence="3">
    <location>
        <begin position="267"/>
        <end position="284"/>
    </location>
</feature>
<evidence type="ECO:0000313" key="4">
    <source>
        <dbReference type="EMBL" id="MEV0972707.1"/>
    </source>
</evidence>
<protein>
    <submittedName>
        <fullName evidence="4">CDP-alcohol phosphatidyltransferase family protein</fullName>
    </submittedName>
</protein>
<reference evidence="4 5" key="1">
    <citation type="submission" date="2024-06" db="EMBL/GenBank/DDBJ databases">
        <title>The Natural Products Discovery Center: Release of the First 8490 Sequenced Strains for Exploring Actinobacteria Biosynthetic Diversity.</title>
        <authorList>
            <person name="Kalkreuter E."/>
            <person name="Kautsar S.A."/>
            <person name="Yang D."/>
            <person name="Bader C.D."/>
            <person name="Teijaro C.N."/>
            <person name="Fluegel L."/>
            <person name="Davis C.M."/>
            <person name="Simpson J.R."/>
            <person name="Lauterbach L."/>
            <person name="Steele A.D."/>
            <person name="Gui C."/>
            <person name="Meng S."/>
            <person name="Li G."/>
            <person name="Viehrig K."/>
            <person name="Ye F."/>
            <person name="Su P."/>
            <person name="Kiefer A.F."/>
            <person name="Nichols A."/>
            <person name="Cepeda A.J."/>
            <person name="Yan W."/>
            <person name="Fan B."/>
            <person name="Jiang Y."/>
            <person name="Adhikari A."/>
            <person name="Zheng C.-J."/>
            <person name="Schuster L."/>
            <person name="Cowan T.M."/>
            <person name="Smanski M.J."/>
            <person name="Chevrette M.G."/>
            <person name="De Carvalho L.P.S."/>
            <person name="Shen B."/>
        </authorList>
    </citation>
    <scope>NUCLEOTIDE SEQUENCE [LARGE SCALE GENOMIC DNA]</scope>
    <source>
        <strain evidence="4 5">NPDC050100</strain>
    </source>
</reference>
<dbReference type="EMBL" id="JBFALK010000018">
    <property type="protein sequence ID" value="MEV0972707.1"/>
    <property type="molecule type" value="Genomic_DNA"/>
</dbReference>
<dbReference type="PROSITE" id="PS00379">
    <property type="entry name" value="CDP_ALCOHOL_P_TRANSF"/>
    <property type="match status" value="1"/>
</dbReference>
<dbReference type="InterPro" id="IPR043130">
    <property type="entry name" value="CDP-OH_PTrfase_TM_dom"/>
</dbReference>
<keyword evidence="3" id="KW-1133">Transmembrane helix</keyword>
<dbReference type="InterPro" id="IPR000462">
    <property type="entry name" value="CDP-OH_P_trans"/>
</dbReference>
<accession>A0ABV3GM48</accession>
<proteinExistence type="inferred from homology"/>
<dbReference type="Proteomes" id="UP001551675">
    <property type="component" value="Unassembled WGS sequence"/>
</dbReference>
<dbReference type="RefSeq" id="WP_061260147.1">
    <property type="nucleotide sequence ID" value="NZ_JBFALK010000018.1"/>
</dbReference>
<keyword evidence="5" id="KW-1185">Reference proteome</keyword>
<evidence type="ECO:0000256" key="3">
    <source>
        <dbReference type="SAM" id="Phobius"/>
    </source>
</evidence>
<dbReference type="Pfam" id="PF01066">
    <property type="entry name" value="CDP-OH_P_transf"/>
    <property type="match status" value="1"/>
</dbReference>
<keyword evidence="1 2" id="KW-0808">Transferase</keyword>
<dbReference type="InterPro" id="IPR048254">
    <property type="entry name" value="CDP_ALCOHOL_P_TRANSF_CS"/>
</dbReference>
<name>A0ABV3GM48_MICGL</name>
<sequence length="309" mass="34789">MKFTLDDVRSQTYKARDAWWTVFLVDPLAGRLVLGTANRTSITPNQITWGAFLLGLGSAGCFLTADRTWLIVGAALYHLSFVLDCMDGKIARLKGTGTVLGGWLDYVFDRIRVLTCALALMWGQFQATGQELYLILGIGVVFLDMLRYVDALQIAKVRRQMRRTLKKAYDESTIADPSALPDRLREDPDLDPELDPDLDSDEIRIRTMGVVDLQEEFRSRFAWYIGVREWLRDHRVRTHLISGIEFQMAVFIIGPVLGYIVPVTVGAAALLLVFEVAIMYKLWLSSRDLARALAEIRRTSAQVQATAGN</sequence>
<feature type="transmembrane region" description="Helical" evidence="3">
    <location>
        <begin position="131"/>
        <end position="149"/>
    </location>
</feature>
<feature type="transmembrane region" description="Helical" evidence="3">
    <location>
        <begin position="46"/>
        <end position="63"/>
    </location>
</feature>
<gene>
    <name evidence="4" type="ORF">AB0I59_29230</name>
</gene>
<organism evidence="4 5">
    <name type="scientific">Microtetraspora glauca</name>
    <dbReference type="NCBI Taxonomy" id="1996"/>
    <lineage>
        <taxon>Bacteria</taxon>
        <taxon>Bacillati</taxon>
        <taxon>Actinomycetota</taxon>
        <taxon>Actinomycetes</taxon>
        <taxon>Streptosporangiales</taxon>
        <taxon>Streptosporangiaceae</taxon>
        <taxon>Microtetraspora</taxon>
    </lineage>
</organism>
<keyword evidence="3" id="KW-0812">Transmembrane</keyword>
<evidence type="ECO:0000256" key="2">
    <source>
        <dbReference type="RuleBase" id="RU003750"/>
    </source>
</evidence>
<comment type="caution">
    <text evidence="4">The sequence shown here is derived from an EMBL/GenBank/DDBJ whole genome shotgun (WGS) entry which is preliminary data.</text>
</comment>
<comment type="similarity">
    <text evidence="2">Belongs to the CDP-alcohol phosphatidyltransferase class-I family.</text>
</comment>
<keyword evidence="3" id="KW-0472">Membrane</keyword>
<evidence type="ECO:0000313" key="5">
    <source>
        <dbReference type="Proteomes" id="UP001551675"/>
    </source>
</evidence>
<dbReference type="Gene3D" id="1.20.120.1760">
    <property type="match status" value="1"/>
</dbReference>